<reference evidence="3 4" key="1">
    <citation type="submission" date="2018-08" db="EMBL/GenBank/DDBJ databases">
        <title>A genome reference for cultivated species of the human gut microbiota.</title>
        <authorList>
            <person name="Zou Y."/>
            <person name="Xue W."/>
            <person name="Luo G."/>
        </authorList>
    </citation>
    <scope>NUCLEOTIDE SEQUENCE [LARGE SCALE GENOMIC DNA]</scope>
    <source>
        <strain evidence="3 4">AM28-39</strain>
    </source>
</reference>
<dbReference type="PANTHER" id="PTHR35271">
    <property type="entry name" value="ABC TRANSPORTER, SUBSTRATE-BINDING LIPOPROTEIN-RELATED"/>
    <property type="match status" value="1"/>
</dbReference>
<dbReference type="RefSeq" id="WP_117540216.1">
    <property type="nucleotide sequence ID" value="NZ_QVFD01000008.1"/>
</dbReference>
<evidence type="ECO:0000256" key="2">
    <source>
        <dbReference type="SAM" id="SignalP"/>
    </source>
</evidence>
<dbReference type="PROSITE" id="PS51257">
    <property type="entry name" value="PROKAR_LIPOPROTEIN"/>
    <property type="match status" value="1"/>
</dbReference>
<evidence type="ECO:0000313" key="3">
    <source>
        <dbReference type="EMBL" id="RGC46757.1"/>
    </source>
</evidence>
<dbReference type="AlphaFoldDB" id="A0A3E2XKY8"/>
<dbReference type="EMBL" id="QVFD01000008">
    <property type="protein sequence ID" value="RGC46757.1"/>
    <property type="molecule type" value="Genomic_DNA"/>
</dbReference>
<keyword evidence="2" id="KW-0732">Signal</keyword>
<dbReference type="Gene3D" id="3.40.50.2300">
    <property type="match status" value="2"/>
</dbReference>
<dbReference type="InterPro" id="IPR007487">
    <property type="entry name" value="ABC_transpt-TYRBP-like"/>
</dbReference>
<dbReference type="SUPFAM" id="SSF53822">
    <property type="entry name" value="Periplasmic binding protein-like I"/>
    <property type="match status" value="1"/>
</dbReference>
<organism evidence="3 4">
    <name type="scientific">Coprococcus catus</name>
    <dbReference type="NCBI Taxonomy" id="116085"/>
    <lineage>
        <taxon>Bacteria</taxon>
        <taxon>Bacillati</taxon>
        <taxon>Bacillota</taxon>
        <taxon>Clostridia</taxon>
        <taxon>Lachnospirales</taxon>
        <taxon>Lachnospiraceae</taxon>
        <taxon>Coprococcus</taxon>
    </lineage>
</organism>
<feature type="signal peptide" evidence="2">
    <location>
        <begin position="1"/>
        <end position="21"/>
    </location>
</feature>
<comment type="caution">
    <text evidence="3">The sequence shown here is derived from an EMBL/GenBank/DDBJ whole genome shotgun (WGS) entry which is preliminary data.</text>
</comment>
<dbReference type="Proteomes" id="UP000261231">
    <property type="component" value="Unassembled WGS sequence"/>
</dbReference>
<dbReference type="CDD" id="cd06325">
    <property type="entry name" value="PBP1_ABC_unchar_transporter"/>
    <property type="match status" value="1"/>
</dbReference>
<proteinExistence type="predicted"/>
<dbReference type="OrthoDB" id="9776955at2"/>
<feature type="region of interest" description="Disordered" evidence="1">
    <location>
        <begin position="25"/>
        <end position="53"/>
    </location>
</feature>
<feature type="chain" id="PRO_5038851745" evidence="2">
    <location>
        <begin position="22"/>
        <end position="351"/>
    </location>
</feature>
<accession>A0A3E2XKY8</accession>
<dbReference type="Pfam" id="PF04392">
    <property type="entry name" value="ABC_sub_bind"/>
    <property type="match status" value="1"/>
</dbReference>
<gene>
    <name evidence="3" type="ORF">DW747_09525</name>
</gene>
<feature type="compositionally biased region" description="Low complexity" evidence="1">
    <location>
        <begin position="34"/>
        <end position="53"/>
    </location>
</feature>
<dbReference type="PANTHER" id="PTHR35271:SF1">
    <property type="entry name" value="ABC TRANSPORTER, SUBSTRATE-BINDING LIPOPROTEIN"/>
    <property type="match status" value="1"/>
</dbReference>
<name>A0A3E2XKY8_9FIRM</name>
<protein>
    <submittedName>
        <fullName evidence="3">ABC transporter substrate-binding protein</fullName>
    </submittedName>
</protein>
<evidence type="ECO:0000256" key="1">
    <source>
        <dbReference type="SAM" id="MobiDB-lite"/>
    </source>
</evidence>
<evidence type="ECO:0000313" key="4">
    <source>
        <dbReference type="Proteomes" id="UP000261231"/>
    </source>
</evidence>
<dbReference type="InterPro" id="IPR028082">
    <property type="entry name" value="Peripla_BP_I"/>
</dbReference>
<sequence>MKKMKKVLAVALSLVMAGSLAACGSSSTETKAPETGASETAAESTAESGSEAASEVSTDGKVYNIGICQLIQHDALDAATKGFEDALTEAFGDNVKFDEQNAQGDSATCATIINGFVSNNDDLILANATAALQAAAAGTDTIPILGTSVTDYGVALDIDNFDGTVGGNISGTADLAPLDGQADMLHELFSDAKKIGLLYCSAEANSKFQVDTIKGYLEKLGYTCEYYAFSDSNDLSSVCTSAANDSDVIYVPTDNTVANNTEIVNNICTPAGVPVVAGEEGICKGCGVATLSISYYDLGVATGKMAAKVLQGEDISTMPIEYAPTFTKEYVASRCEAYGITVPDDYVALEE</sequence>
<keyword evidence="4" id="KW-1185">Reference proteome</keyword>